<feature type="transmembrane region" description="Helical" evidence="11">
    <location>
        <begin position="107"/>
        <end position="125"/>
    </location>
</feature>
<organism evidence="14 15">
    <name type="scientific">Polypedilum vanderplanki</name>
    <name type="common">Sleeping chironomid midge</name>
    <dbReference type="NCBI Taxonomy" id="319348"/>
    <lineage>
        <taxon>Eukaryota</taxon>
        <taxon>Metazoa</taxon>
        <taxon>Ecdysozoa</taxon>
        <taxon>Arthropoda</taxon>
        <taxon>Hexapoda</taxon>
        <taxon>Insecta</taxon>
        <taxon>Pterygota</taxon>
        <taxon>Neoptera</taxon>
        <taxon>Endopterygota</taxon>
        <taxon>Diptera</taxon>
        <taxon>Nematocera</taxon>
        <taxon>Chironomoidea</taxon>
        <taxon>Chironomidae</taxon>
        <taxon>Chironominae</taxon>
        <taxon>Polypedilum</taxon>
        <taxon>Polypedilum</taxon>
    </lineage>
</organism>
<reference evidence="14" key="1">
    <citation type="submission" date="2021-03" db="EMBL/GenBank/DDBJ databases">
        <title>Chromosome level genome of the anhydrobiotic midge Polypedilum vanderplanki.</title>
        <authorList>
            <person name="Yoshida Y."/>
            <person name="Kikawada T."/>
            <person name="Gusev O."/>
        </authorList>
    </citation>
    <scope>NUCLEOTIDE SEQUENCE</scope>
    <source>
        <strain evidence="14">NIAS01</strain>
        <tissue evidence="14">Whole body or cell culture</tissue>
    </source>
</reference>
<feature type="compositionally biased region" description="Low complexity" evidence="10">
    <location>
        <begin position="475"/>
        <end position="485"/>
    </location>
</feature>
<protein>
    <recommendedName>
        <fullName evidence="16">RING-CH-type domain-containing protein</fullName>
    </recommendedName>
</protein>
<evidence type="ECO:0000256" key="2">
    <source>
        <dbReference type="ARBA" id="ARBA00004439"/>
    </source>
</evidence>
<sequence>MDTRNNRKSRSIENLDFRFGSSSSQTSSSGDFCRICHETDAISPLLAPCLCSGSLRFVHQNCLQQWLTCSETNSCELCKFPFIMQSKIKPFNEWRSLDMSGVERRRLFCAVLFHLAAALCVIWSLCVLIERSAEEVRIGKLGWPFWTKLVVVTVGLTGGIVFMYIQCKQYLHLCARWRARNRILLIQNAPEKPHPPPHSPVTNTNQSSVEQNVSLRRNDSSILVITAPLNNVMENNDQNQHYQFNSAHSSHRQQSQIVANIENNSMSYELDDDISQISFKHLRQDEGTSSRGSLHNVYDNTSVSTTNTSATTRNLTTGGDNDSNFHRIIPGLEEVKEHDDDDKRKNRRNDNNFGTSIFIENDDILNDYHYPKISHRHSTLLLPTTTYNSVSICDDEESDGKYQKKPRRYSDTKLLNSCNFENEFLINKTNVFGSPTKKKHNKANISDLIFEKSDDFDPIELNIQKVLEMDIRSNNNNCKNSSEENVLGDDDEKTTVENSETVFKSLPNLDADVL</sequence>
<feature type="compositionally biased region" description="Basic and acidic residues" evidence="10">
    <location>
        <begin position="333"/>
        <end position="350"/>
    </location>
</feature>
<evidence type="ECO:0000313" key="15">
    <source>
        <dbReference type="Proteomes" id="UP001107558"/>
    </source>
</evidence>
<evidence type="ECO:0000256" key="10">
    <source>
        <dbReference type="SAM" id="MobiDB-lite"/>
    </source>
</evidence>
<feature type="region of interest" description="Disordered" evidence="10">
    <location>
        <begin position="286"/>
        <end position="353"/>
    </location>
</feature>
<dbReference type="Pfam" id="PF12906">
    <property type="entry name" value="RINGv"/>
    <property type="match status" value="1"/>
</dbReference>
<dbReference type="GO" id="GO:0008270">
    <property type="term" value="F:zinc ion binding"/>
    <property type="evidence" value="ECO:0007669"/>
    <property type="project" value="UniProtKB-KW"/>
</dbReference>
<keyword evidence="5 9" id="KW-0863">Zinc-finger</keyword>
<accession>A0A9J6C8R1</accession>
<comment type="subcellular location">
    <subcellularLocation>
        <location evidence="2">Cytoplasmic vesicle membrane</location>
        <topology evidence="2">Multi-pass membrane protein</topology>
    </subcellularLocation>
    <subcellularLocation>
        <location evidence="3">Early endosome membrane</location>
        <topology evidence="3">Multi-pass membrane protein</topology>
    </subcellularLocation>
    <subcellularLocation>
        <location evidence="1">Lysosome membrane</location>
        <topology evidence="1">Multi-pass membrane protein</topology>
    </subcellularLocation>
</comment>
<dbReference type="SMART" id="SM00744">
    <property type="entry name" value="RINGv"/>
    <property type="match status" value="1"/>
</dbReference>
<dbReference type="GO" id="GO:0002376">
    <property type="term" value="P:immune system process"/>
    <property type="evidence" value="ECO:0007669"/>
    <property type="project" value="UniProtKB-KW"/>
</dbReference>
<dbReference type="PROSITE" id="PS51292">
    <property type="entry name" value="ZF_RING_CH"/>
    <property type="match status" value="1"/>
</dbReference>
<dbReference type="Proteomes" id="UP001107558">
    <property type="component" value="Chromosome 2"/>
</dbReference>
<evidence type="ECO:0000256" key="4">
    <source>
        <dbReference type="ARBA" id="ARBA00022723"/>
    </source>
</evidence>
<evidence type="ECO:0008006" key="16">
    <source>
        <dbReference type="Google" id="ProtNLM"/>
    </source>
</evidence>
<feature type="region of interest" description="Disordered" evidence="10">
    <location>
        <begin position="189"/>
        <end position="208"/>
    </location>
</feature>
<feature type="compositionally biased region" description="Low complexity" evidence="10">
    <location>
        <begin position="300"/>
        <end position="317"/>
    </location>
</feature>
<keyword evidence="11" id="KW-1133">Transmembrane helix</keyword>
<dbReference type="InterPro" id="IPR011016">
    <property type="entry name" value="Znf_RING-CH"/>
</dbReference>
<dbReference type="GO" id="GO:0005765">
    <property type="term" value="C:lysosomal membrane"/>
    <property type="evidence" value="ECO:0007669"/>
    <property type="project" value="UniProtKB-SubCell"/>
</dbReference>
<dbReference type="PANTHER" id="PTHR45981">
    <property type="entry name" value="LD02310P"/>
    <property type="match status" value="1"/>
</dbReference>
<evidence type="ECO:0000256" key="3">
    <source>
        <dbReference type="ARBA" id="ARBA00004520"/>
    </source>
</evidence>
<dbReference type="GO" id="GO:0031901">
    <property type="term" value="C:early endosome membrane"/>
    <property type="evidence" value="ECO:0007669"/>
    <property type="project" value="UniProtKB-SubCell"/>
</dbReference>
<keyword evidence="8" id="KW-0968">Cytoplasmic vesicle</keyword>
<evidence type="ECO:0000256" key="8">
    <source>
        <dbReference type="ARBA" id="ARBA00023329"/>
    </source>
</evidence>
<proteinExistence type="predicted"/>
<evidence type="ECO:0000256" key="6">
    <source>
        <dbReference type="ARBA" id="ARBA00022833"/>
    </source>
</evidence>
<keyword evidence="11" id="KW-0812">Transmembrane</keyword>
<evidence type="ECO:0000256" key="7">
    <source>
        <dbReference type="ARBA" id="ARBA00022859"/>
    </source>
</evidence>
<evidence type="ECO:0000313" key="14">
    <source>
        <dbReference type="EMBL" id="KAG5678038.1"/>
    </source>
</evidence>
<gene>
    <name evidence="14" type="ORF">PVAND_007745</name>
</gene>
<feature type="region of interest" description="Disordered" evidence="10">
    <location>
        <begin position="475"/>
        <end position="496"/>
    </location>
</feature>
<evidence type="ECO:0000256" key="11">
    <source>
        <dbReference type="SAM" id="Phobius"/>
    </source>
</evidence>
<dbReference type="PROSITE" id="PS50089">
    <property type="entry name" value="ZF_RING_2"/>
    <property type="match status" value="1"/>
</dbReference>
<evidence type="ECO:0000256" key="1">
    <source>
        <dbReference type="ARBA" id="ARBA00004155"/>
    </source>
</evidence>
<dbReference type="SUPFAM" id="SSF57850">
    <property type="entry name" value="RING/U-box"/>
    <property type="match status" value="1"/>
</dbReference>
<comment type="caution">
    <text evidence="14">The sequence shown here is derived from an EMBL/GenBank/DDBJ whole genome shotgun (WGS) entry which is preliminary data.</text>
</comment>
<dbReference type="OrthoDB" id="264354at2759"/>
<keyword evidence="7" id="KW-0391">Immunity</keyword>
<keyword evidence="15" id="KW-1185">Reference proteome</keyword>
<dbReference type="EMBL" id="JADBJN010000002">
    <property type="protein sequence ID" value="KAG5678038.1"/>
    <property type="molecule type" value="Genomic_DNA"/>
</dbReference>
<keyword evidence="6" id="KW-0862">Zinc</keyword>
<feature type="domain" description="RING-type" evidence="12">
    <location>
        <begin position="33"/>
        <end position="79"/>
    </location>
</feature>
<evidence type="ECO:0000259" key="13">
    <source>
        <dbReference type="PROSITE" id="PS51292"/>
    </source>
</evidence>
<keyword evidence="4" id="KW-0479">Metal-binding</keyword>
<dbReference type="AlphaFoldDB" id="A0A9J6C8R1"/>
<dbReference type="InterPro" id="IPR001841">
    <property type="entry name" value="Znf_RING"/>
</dbReference>
<feature type="domain" description="RING-CH-type" evidence="13">
    <location>
        <begin position="25"/>
        <end position="85"/>
    </location>
</feature>
<feature type="transmembrane region" description="Helical" evidence="11">
    <location>
        <begin position="145"/>
        <end position="165"/>
    </location>
</feature>
<keyword evidence="11" id="KW-0472">Membrane</keyword>
<evidence type="ECO:0000256" key="5">
    <source>
        <dbReference type="ARBA" id="ARBA00022771"/>
    </source>
</evidence>
<name>A0A9J6C8R1_POLVA</name>
<dbReference type="Gene3D" id="3.30.40.10">
    <property type="entry name" value="Zinc/RING finger domain, C3HC4 (zinc finger)"/>
    <property type="match status" value="1"/>
</dbReference>
<dbReference type="InterPro" id="IPR013083">
    <property type="entry name" value="Znf_RING/FYVE/PHD"/>
</dbReference>
<evidence type="ECO:0000256" key="9">
    <source>
        <dbReference type="PROSITE-ProRule" id="PRU00175"/>
    </source>
</evidence>
<evidence type="ECO:0000259" key="12">
    <source>
        <dbReference type="PROSITE" id="PS50089"/>
    </source>
</evidence>